<feature type="signal peptide" evidence="1">
    <location>
        <begin position="1"/>
        <end position="22"/>
    </location>
</feature>
<dbReference type="RefSeq" id="WP_112056401.1">
    <property type="nucleotide sequence ID" value="NZ_JABVXC010000004.1"/>
</dbReference>
<evidence type="ECO:0000256" key="1">
    <source>
        <dbReference type="SAM" id="SignalP"/>
    </source>
</evidence>
<name>A0A328XFR1_9GAMM</name>
<gene>
    <name evidence="2" type="ORF">BCL93_1168</name>
</gene>
<evidence type="ECO:0008006" key="4">
    <source>
        <dbReference type="Google" id="ProtNLM"/>
    </source>
</evidence>
<dbReference type="AlphaFoldDB" id="A0A328XFR1"/>
<reference evidence="2 3" key="1">
    <citation type="submission" date="2018-06" db="EMBL/GenBank/DDBJ databases">
        <title>Comparative analysis of microorganisms from saline springs in Andes Mountain Range, Colombia.</title>
        <authorList>
            <person name="Rubin E."/>
        </authorList>
    </citation>
    <scope>NUCLEOTIDE SEQUENCE [LARGE SCALE GENOMIC DNA]</scope>
    <source>
        <strain evidence="2 3">USBA-857</strain>
    </source>
</reference>
<accession>A0A328XFR1</accession>
<dbReference type="OrthoDB" id="6163346at2"/>
<keyword evidence="1" id="KW-0732">Signal</keyword>
<dbReference type="Proteomes" id="UP000249700">
    <property type="component" value="Unassembled WGS sequence"/>
</dbReference>
<evidence type="ECO:0000313" key="3">
    <source>
        <dbReference type="Proteomes" id="UP000249700"/>
    </source>
</evidence>
<sequence>MKRYATILGATMLGLFSMTTFAVTGNQTSELLMLNEGESDSQIISSNPKRYRIQVIDESIVQLSSEHLASDSSASVNIQGSLYDEEGRLVSKDSDQRGHFLITKRVAPGTYILEVEGNAMGSPDEVSKRYNLHLDFE</sequence>
<proteinExistence type="predicted"/>
<feature type="chain" id="PRO_5016293464" description="Carboxypeptidase regulatory-like domain-containing protein" evidence="1">
    <location>
        <begin position="23"/>
        <end position="137"/>
    </location>
</feature>
<dbReference type="Gene3D" id="2.60.120.380">
    <property type="match status" value="1"/>
</dbReference>
<evidence type="ECO:0000313" key="2">
    <source>
        <dbReference type="EMBL" id="RAR57075.1"/>
    </source>
</evidence>
<protein>
    <recommendedName>
        <fullName evidence="4">Carboxypeptidase regulatory-like domain-containing protein</fullName>
    </recommendedName>
</protein>
<comment type="caution">
    <text evidence="2">The sequence shown here is derived from an EMBL/GenBank/DDBJ whole genome shotgun (WGS) entry which is preliminary data.</text>
</comment>
<dbReference type="EMBL" id="QLSX01000016">
    <property type="protein sequence ID" value="RAR57075.1"/>
    <property type="molecule type" value="Genomic_DNA"/>
</dbReference>
<organism evidence="2 3">
    <name type="scientific">Onishia taeanensis</name>
    <dbReference type="NCBI Taxonomy" id="284577"/>
    <lineage>
        <taxon>Bacteria</taxon>
        <taxon>Pseudomonadati</taxon>
        <taxon>Pseudomonadota</taxon>
        <taxon>Gammaproteobacteria</taxon>
        <taxon>Oceanospirillales</taxon>
        <taxon>Halomonadaceae</taxon>
        <taxon>Onishia</taxon>
    </lineage>
</organism>